<protein>
    <recommendedName>
        <fullName evidence="3">PEGA domain-containing protein</fullName>
    </recommendedName>
</protein>
<evidence type="ECO:0000256" key="1">
    <source>
        <dbReference type="SAM" id="Phobius"/>
    </source>
</evidence>
<organism evidence="2">
    <name type="scientific">marine sediment metagenome</name>
    <dbReference type="NCBI Taxonomy" id="412755"/>
    <lineage>
        <taxon>unclassified sequences</taxon>
        <taxon>metagenomes</taxon>
        <taxon>ecological metagenomes</taxon>
    </lineage>
</organism>
<gene>
    <name evidence="2" type="ORF">LCGC14_0091430</name>
</gene>
<dbReference type="AlphaFoldDB" id="A0A0F9VEY8"/>
<dbReference type="PROSITE" id="PS51257">
    <property type="entry name" value="PROKAR_LIPOPROTEIN"/>
    <property type="match status" value="1"/>
</dbReference>
<evidence type="ECO:0000313" key="2">
    <source>
        <dbReference type="EMBL" id="KKO03716.1"/>
    </source>
</evidence>
<accession>A0A0F9VEY8</accession>
<proteinExistence type="predicted"/>
<keyword evidence="1" id="KW-0472">Membrane</keyword>
<evidence type="ECO:0008006" key="3">
    <source>
        <dbReference type="Google" id="ProtNLM"/>
    </source>
</evidence>
<keyword evidence="1" id="KW-1133">Transmembrane helix</keyword>
<name>A0A0F9VEY8_9ZZZZ</name>
<keyword evidence="1" id="KW-0812">Transmembrane</keyword>
<comment type="caution">
    <text evidence="2">The sequence shown here is derived from an EMBL/GenBank/DDBJ whole genome shotgun (WGS) entry which is preliminary data.</text>
</comment>
<feature type="transmembrane region" description="Helical" evidence="1">
    <location>
        <begin position="99"/>
        <end position="116"/>
    </location>
</feature>
<reference evidence="2" key="1">
    <citation type="journal article" date="2015" name="Nature">
        <title>Complex archaea that bridge the gap between prokaryotes and eukaryotes.</title>
        <authorList>
            <person name="Spang A."/>
            <person name="Saw J.H."/>
            <person name="Jorgensen S.L."/>
            <person name="Zaremba-Niedzwiedzka K."/>
            <person name="Martijn J."/>
            <person name="Lind A.E."/>
            <person name="van Eijk R."/>
            <person name="Schleper C."/>
            <person name="Guy L."/>
            <person name="Ettema T.J."/>
        </authorList>
    </citation>
    <scope>NUCLEOTIDE SEQUENCE</scope>
</reference>
<dbReference type="EMBL" id="LAZR01000025">
    <property type="protein sequence ID" value="KKO03716.1"/>
    <property type="molecule type" value="Genomic_DNA"/>
</dbReference>
<sequence>MMCLKKLAITAALSASVFVTGCASIVSDSQYPVVMKSEPSGAEYQIRNRSGSLVHQGTTPSTVTLKSGAGYFKGERYKLQFSKEGYQQQDQSLESSMDGWYWGNLLFGGLIGMLAVDPATGAMYKLPPGKTANLVQIPMAAPATPEAEVVSSVTE</sequence>